<evidence type="ECO:0000259" key="1">
    <source>
        <dbReference type="Pfam" id="PF13649"/>
    </source>
</evidence>
<comment type="caution">
    <text evidence="2">The sequence shown here is derived from an EMBL/GenBank/DDBJ whole genome shotgun (WGS) entry which is preliminary data.</text>
</comment>
<dbReference type="Pfam" id="PF13649">
    <property type="entry name" value="Methyltransf_25"/>
    <property type="match status" value="1"/>
</dbReference>
<reference evidence="2 3" key="1">
    <citation type="submission" date="2018-03" db="EMBL/GenBank/DDBJ databases">
        <title>The ancient ancestry and fast evolution of plastids.</title>
        <authorList>
            <person name="Moore K.R."/>
            <person name="Magnabosco C."/>
            <person name="Momper L."/>
            <person name="Gold D.A."/>
            <person name="Bosak T."/>
            <person name="Fournier G.P."/>
        </authorList>
    </citation>
    <scope>NUCLEOTIDE SEQUENCE [LARGE SCALE GENOMIC DNA]</scope>
    <source>
        <strain evidence="2 3">CCALA 016</strain>
    </source>
</reference>
<dbReference type="SUPFAM" id="SSF53335">
    <property type="entry name" value="S-adenosyl-L-methionine-dependent methyltransferases"/>
    <property type="match status" value="1"/>
</dbReference>
<sequence>MIATHQTQPSLVSRLINGIFAVKPLYNVAKHQARQMMITRAEKIGVPWRDNVNKLRSHDWEKEKASIESPNLVYPDYYLGSIHAYENGDLDWLAALEAESASYTVHSTIWKDTDGISVNGDPKLRQAYHNVLKSQLSLNPQTILDLGCSVGMSTFALKENYPKAKITGLDLSPLHLSVAQYRTRERNTDLNWIHANATSIPKADQSFDLVSSFLMFHEIPQITAKETLQEVRRILRPNGYFTMMDMNPKSEAYSKMPPYIFTLLKSTEPYLDQYFTLDITSALLEAGFKTPHITIISPRHRAIVAQVF</sequence>
<feature type="domain" description="Methyltransferase" evidence="1">
    <location>
        <begin position="143"/>
        <end position="239"/>
    </location>
</feature>
<name>A0A2T1LW87_9CHRO</name>
<protein>
    <submittedName>
        <fullName evidence="2">SAM-dependent methyltransferase</fullName>
    </submittedName>
</protein>
<dbReference type="InterPro" id="IPR041698">
    <property type="entry name" value="Methyltransf_25"/>
</dbReference>
<dbReference type="AlphaFoldDB" id="A0A2T1LW87"/>
<dbReference type="InterPro" id="IPR029063">
    <property type="entry name" value="SAM-dependent_MTases_sf"/>
</dbReference>
<keyword evidence="2" id="KW-0489">Methyltransferase</keyword>
<organism evidence="2 3">
    <name type="scientific">Aphanothece hegewaldii CCALA 016</name>
    <dbReference type="NCBI Taxonomy" id="2107694"/>
    <lineage>
        <taxon>Bacteria</taxon>
        <taxon>Bacillati</taxon>
        <taxon>Cyanobacteriota</taxon>
        <taxon>Cyanophyceae</taxon>
        <taxon>Oscillatoriophycideae</taxon>
        <taxon>Chroococcales</taxon>
        <taxon>Aphanothecaceae</taxon>
        <taxon>Aphanothece</taxon>
    </lineage>
</organism>
<dbReference type="EMBL" id="PXOH01000015">
    <property type="protein sequence ID" value="PSF36172.1"/>
    <property type="molecule type" value="Genomic_DNA"/>
</dbReference>
<dbReference type="PANTHER" id="PTHR42912">
    <property type="entry name" value="METHYLTRANSFERASE"/>
    <property type="match status" value="1"/>
</dbReference>
<keyword evidence="2" id="KW-0808">Transferase</keyword>
<keyword evidence="3" id="KW-1185">Reference proteome</keyword>
<evidence type="ECO:0000313" key="3">
    <source>
        <dbReference type="Proteomes" id="UP000239001"/>
    </source>
</evidence>
<dbReference type="GO" id="GO:0032259">
    <property type="term" value="P:methylation"/>
    <property type="evidence" value="ECO:0007669"/>
    <property type="project" value="UniProtKB-KW"/>
</dbReference>
<accession>A0A2T1LW87</accession>
<dbReference type="RefSeq" id="WP_106457567.1">
    <property type="nucleotide sequence ID" value="NZ_PXOH01000015.1"/>
</dbReference>
<dbReference type="PANTHER" id="PTHR42912:SF80">
    <property type="entry name" value="METHYLTRANSFERASE DOMAIN-CONTAINING PROTEIN"/>
    <property type="match status" value="1"/>
</dbReference>
<dbReference type="Gene3D" id="3.40.50.150">
    <property type="entry name" value="Vaccinia Virus protein VP39"/>
    <property type="match status" value="1"/>
</dbReference>
<dbReference type="OrthoDB" id="505670at2"/>
<dbReference type="InterPro" id="IPR050508">
    <property type="entry name" value="Methyltransf_Superfamily"/>
</dbReference>
<gene>
    <name evidence="2" type="ORF">C7H19_14340</name>
</gene>
<reference evidence="2 3" key="2">
    <citation type="submission" date="2018-03" db="EMBL/GenBank/DDBJ databases">
        <authorList>
            <person name="Keele B.F."/>
        </authorList>
    </citation>
    <scope>NUCLEOTIDE SEQUENCE [LARGE SCALE GENOMIC DNA]</scope>
    <source>
        <strain evidence="2 3">CCALA 016</strain>
    </source>
</reference>
<evidence type="ECO:0000313" key="2">
    <source>
        <dbReference type="EMBL" id="PSF36172.1"/>
    </source>
</evidence>
<dbReference type="CDD" id="cd02440">
    <property type="entry name" value="AdoMet_MTases"/>
    <property type="match status" value="1"/>
</dbReference>
<proteinExistence type="predicted"/>
<dbReference type="Proteomes" id="UP000239001">
    <property type="component" value="Unassembled WGS sequence"/>
</dbReference>
<dbReference type="GO" id="GO:0008168">
    <property type="term" value="F:methyltransferase activity"/>
    <property type="evidence" value="ECO:0007669"/>
    <property type="project" value="UniProtKB-KW"/>
</dbReference>